<dbReference type="FunFam" id="1.20.58.1970:FF:000002">
    <property type="entry name" value="Oligomeric Golgi complex subunit"/>
    <property type="match status" value="1"/>
</dbReference>
<dbReference type="Pfam" id="PF20662">
    <property type="entry name" value="COG4_C"/>
    <property type="match status" value="1"/>
</dbReference>
<comment type="caution">
    <text evidence="13">The sequence shown here is derived from an EMBL/GenBank/DDBJ whole genome shotgun (WGS) entry which is preliminary data.</text>
</comment>
<reference evidence="13" key="1">
    <citation type="journal article" date="2023" name="Mol. Biol. Evol.">
        <title>Third-Generation Sequencing Reveals the Adaptive Role of the Epigenome in Three Deep-Sea Polychaetes.</title>
        <authorList>
            <person name="Perez M."/>
            <person name="Aroh O."/>
            <person name="Sun Y."/>
            <person name="Lan Y."/>
            <person name="Juniper S.K."/>
            <person name="Young C.R."/>
            <person name="Angers B."/>
            <person name="Qian P.Y."/>
        </authorList>
    </citation>
    <scope>NUCLEOTIDE SEQUENCE</scope>
    <source>
        <strain evidence="13">R07B-5</strain>
    </source>
</reference>
<evidence type="ECO:0000256" key="7">
    <source>
        <dbReference type="ARBA" id="ARBA00022927"/>
    </source>
</evidence>
<evidence type="ECO:0000256" key="1">
    <source>
        <dbReference type="ARBA" id="ARBA00003627"/>
    </source>
</evidence>
<comment type="function">
    <text evidence="1">Required for normal Golgi function.</text>
</comment>
<dbReference type="EMBL" id="JAODUO010000096">
    <property type="protein sequence ID" value="KAK2189812.1"/>
    <property type="molecule type" value="Genomic_DNA"/>
</dbReference>
<keyword evidence="7" id="KW-0653">Protein transport</keyword>
<dbReference type="Gene3D" id="1.10.287.1060">
    <property type="entry name" value="ESAT-6-like"/>
    <property type="match status" value="1"/>
</dbReference>
<dbReference type="Gene3D" id="1.20.58.1970">
    <property type="match status" value="1"/>
</dbReference>
<dbReference type="FunFam" id="1.10.287.1060:FF:000014">
    <property type="entry name" value="conserved oligomeric Golgi complex subunit 4"/>
    <property type="match status" value="1"/>
</dbReference>
<evidence type="ECO:0000256" key="8">
    <source>
        <dbReference type="ARBA" id="ARBA00023034"/>
    </source>
</evidence>
<evidence type="ECO:0000256" key="2">
    <source>
        <dbReference type="ARBA" id="ARBA00004395"/>
    </source>
</evidence>
<keyword evidence="8" id="KW-0333">Golgi apparatus</keyword>
<comment type="subcellular location">
    <subcellularLocation>
        <location evidence="10">Endomembrane system</location>
        <topology evidence="10">Peripheral membrane protein</topology>
        <orientation evidence="10">Cytoplasmic side</orientation>
    </subcellularLocation>
    <subcellularLocation>
        <location evidence="2">Golgi apparatus membrane</location>
        <topology evidence="2">Peripheral membrane protein</topology>
    </subcellularLocation>
</comment>
<dbReference type="GO" id="GO:0006890">
    <property type="term" value="P:retrograde vesicle-mediated transport, Golgi to endoplasmic reticulum"/>
    <property type="evidence" value="ECO:0007669"/>
    <property type="project" value="TreeGrafter"/>
</dbReference>
<gene>
    <name evidence="13" type="ORF">NP493_96g08005</name>
</gene>
<dbReference type="Pfam" id="PF20663">
    <property type="entry name" value="COG4_N"/>
    <property type="match status" value="1"/>
</dbReference>
<evidence type="ECO:0000313" key="13">
    <source>
        <dbReference type="EMBL" id="KAK2189812.1"/>
    </source>
</evidence>
<dbReference type="Proteomes" id="UP001209878">
    <property type="component" value="Unassembled WGS sequence"/>
</dbReference>
<dbReference type="Pfam" id="PF08318">
    <property type="entry name" value="COG4_m"/>
    <property type="match status" value="1"/>
</dbReference>
<protein>
    <recommendedName>
        <fullName evidence="5">Conserved oligomeric Golgi complex subunit 4</fullName>
    </recommendedName>
    <alternativeName>
        <fullName evidence="11">Component of oligomeric Golgi complex 4</fullName>
    </alternativeName>
</protein>
<evidence type="ECO:0000256" key="10">
    <source>
        <dbReference type="ARBA" id="ARBA00029433"/>
    </source>
</evidence>
<evidence type="ECO:0000256" key="3">
    <source>
        <dbReference type="ARBA" id="ARBA00009215"/>
    </source>
</evidence>
<keyword evidence="14" id="KW-1185">Reference proteome</keyword>
<evidence type="ECO:0000259" key="12">
    <source>
        <dbReference type="SMART" id="SM00762"/>
    </source>
</evidence>
<dbReference type="PANTHER" id="PTHR24016">
    <property type="entry name" value="CONSERVED OLIGOMERIC GOLGI COMPLEX SUBUNIT 4"/>
    <property type="match status" value="1"/>
</dbReference>
<dbReference type="GO" id="GO:0015031">
    <property type="term" value="P:protein transport"/>
    <property type="evidence" value="ECO:0007669"/>
    <property type="project" value="UniProtKB-KW"/>
</dbReference>
<comment type="subunit">
    <text evidence="4">Component of the conserved oligomeric Golgi complex which is composed of eight different subunits and is required for normal Golgi morphology and localization.</text>
</comment>
<dbReference type="InterPro" id="IPR048682">
    <property type="entry name" value="COG4"/>
</dbReference>
<name>A0AAD9P882_RIDPI</name>
<keyword evidence="6" id="KW-0813">Transport</keyword>
<evidence type="ECO:0000313" key="14">
    <source>
        <dbReference type="Proteomes" id="UP001209878"/>
    </source>
</evidence>
<dbReference type="InterPro" id="IPR048684">
    <property type="entry name" value="COG4_C"/>
</dbReference>
<dbReference type="InterPro" id="IPR048680">
    <property type="entry name" value="COG4_N"/>
</dbReference>
<dbReference type="GO" id="GO:0007030">
    <property type="term" value="P:Golgi organization"/>
    <property type="evidence" value="ECO:0007669"/>
    <property type="project" value="TreeGrafter"/>
</dbReference>
<accession>A0AAD9P882</accession>
<dbReference type="SMART" id="SM00762">
    <property type="entry name" value="Cog4"/>
    <property type="match status" value="1"/>
</dbReference>
<evidence type="ECO:0000256" key="6">
    <source>
        <dbReference type="ARBA" id="ARBA00022448"/>
    </source>
</evidence>
<dbReference type="GO" id="GO:0000139">
    <property type="term" value="C:Golgi membrane"/>
    <property type="evidence" value="ECO:0007669"/>
    <property type="project" value="UniProtKB-SubCell"/>
</dbReference>
<dbReference type="InterPro" id="IPR013167">
    <property type="entry name" value="COG4_M"/>
</dbReference>
<dbReference type="AlphaFoldDB" id="A0AAD9P882"/>
<evidence type="ECO:0000256" key="11">
    <source>
        <dbReference type="ARBA" id="ARBA00031340"/>
    </source>
</evidence>
<dbReference type="PANTHER" id="PTHR24016:SF0">
    <property type="entry name" value="CONSERVED OLIGOMERIC GOLGI COMPLEX SUBUNIT 4"/>
    <property type="match status" value="1"/>
</dbReference>
<evidence type="ECO:0000256" key="4">
    <source>
        <dbReference type="ARBA" id="ARBA00011166"/>
    </source>
</evidence>
<organism evidence="13 14">
    <name type="scientific">Ridgeia piscesae</name>
    <name type="common">Tubeworm</name>
    <dbReference type="NCBI Taxonomy" id="27915"/>
    <lineage>
        <taxon>Eukaryota</taxon>
        <taxon>Metazoa</taxon>
        <taxon>Spiralia</taxon>
        <taxon>Lophotrochozoa</taxon>
        <taxon>Annelida</taxon>
        <taxon>Polychaeta</taxon>
        <taxon>Sedentaria</taxon>
        <taxon>Canalipalpata</taxon>
        <taxon>Sabellida</taxon>
        <taxon>Siboglinidae</taxon>
        <taxon>Ridgeia</taxon>
    </lineage>
</organism>
<dbReference type="GO" id="GO:0017119">
    <property type="term" value="C:Golgi transport complex"/>
    <property type="evidence" value="ECO:0007669"/>
    <property type="project" value="TreeGrafter"/>
</dbReference>
<evidence type="ECO:0000256" key="9">
    <source>
        <dbReference type="ARBA" id="ARBA00023136"/>
    </source>
</evidence>
<comment type="similarity">
    <text evidence="3">Belongs to the COG4 family.</text>
</comment>
<feature type="domain" description="COG4 transport protein middle alpha-helical bundle" evidence="12">
    <location>
        <begin position="163"/>
        <end position="473"/>
    </location>
</feature>
<keyword evidence="9" id="KW-0472">Membrane</keyword>
<proteinExistence type="inferred from homology"/>
<evidence type="ECO:0000256" key="5">
    <source>
        <dbReference type="ARBA" id="ARBA00020975"/>
    </source>
</evidence>
<sequence>MAATSDSRRSNLQQLTTLEDIQKGLQNLCKEEARVNEELVVLLKQQPDMCCLNSMVPNLQMINNDAAQLAGMISFTSTLAENISSKVRQLDLAKSRVTVCMQRVEDVWDLKYCTDGVQTALQDEDYEKAAAHIHRFLSLDENVLRMSADASEGSTLDTSFKLLHEAQNKLQMIVHRQFDAAVHCGDVASVERFFKIFPLIGQHKEGLAKFSKYLCAQLSDMADKNMKTALSTCAGDKRANVIFADTLTLLFEGIARVVEIHQPLVETYYGPGRMFTMMQHLQKECDRQSRKILDHFRNQRNLEMKLQQVEQSLYQRTLSSTEKIEPKELDPLMAEVTLLNARAELYTRFVRRRIMNDLEVATQNEDAKAANKEEVDKLITTCELSRQMQELIGNYIMMEEYFMHEMVTKAVSLDLIDESALTSSMVDDAFFIVKKCVRRALSSSSIDGVCAMLNHACSILEQDFQEVLYARLRQGMPSGFDFSQAYNLVQSSLQFGKLQSSDDETQKQKTAFLTTLNNADVSCEYIQTLKKSLEDDTAKMYGHVNDQGSAKLQSCLSDLGAVSTRFTDVLEFGFSQFNSGVLKPRLRPWLDAFLSVDHNITEDDFSNYEANDPWVQTFIVNIDNFLITFKSSLTSGNYDSLIRHLSNEITTRLEKNVMKTTFNRLGGLQFDKELRSLVGYLTSVTTWTIRDRFARLTQMATILNLERVSEMLDYWGPNSGPLTWRLTPAEVRQVLSLRLVLSSCCFTVSPCALIGRRQLLLYGVGLILFLPAPSLVGDNFSSMGWG</sequence>